<dbReference type="Proteomes" id="UP000460298">
    <property type="component" value="Unassembled WGS sequence"/>
</dbReference>
<dbReference type="SMART" id="SM00283">
    <property type="entry name" value="MA"/>
    <property type="match status" value="1"/>
</dbReference>
<evidence type="ECO:0000256" key="1">
    <source>
        <dbReference type="ARBA" id="ARBA00023224"/>
    </source>
</evidence>
<dbReference type="GO" id="GO:0007165">
    <property type="term" value="P:signal transduction"/>
    <property type="evidence" value="ECO:0007669"/>
    <property type="project" value="UniProtKB-KW"/>
</dbReference>
<dbReference type="CDD" id="cd06225">
    <property type="entry name" value="HAMP"/>
    <property type="match status" value="1"/>
</dbReference>
<dbReference type="SMART" id="SM00304">
    <property type="entry name" value="HAMP"/>
    <property type="match status" value="1"/>
</dbReference>
<feature type="transmembrane region" description="Helical" evidence="4">
    <location>
        <begin position="282"/>
        <end position="306"/>
    </location>
</feature>
<comment type="caution">
    <text evidence="7">The sequence shown here is derived from an EMBL/GenBank/DDBJ whole genome shotgun (WGS) entry which is preliminary data.</text>
</comment>
<evidence type="ECO:0000259" key="5">
    <source>
        <dbReference type="PROSITE" id="PS50111"/>
    </source>
</evidence>
<feature type="domain" description="HAMP" evidence="6">
    <location>
        <begin position="303"/>
        <end position="358"/>
    </location>
</feature>
<dbReference type="PROSITE" id="PS50885">
    <property type="entry name" value="HAMP"/>
    <property type="match status" value="1"/>
</dbReference>
<gene>
    <name evidence="7" type="ORF">F9K24_07200</name>
</gene>
<dbReference type="Pfam" id="PF00015">
    <property type="entry name" value="MCPsignal"/>
    <property type="match status" value="1"/>
</dbReference>
<dbReference type="PANTHER" id="PTHR32089">
    <property type="entry name" value="METHYL-ACCEPTING CHEMOTAXIS PROTEIN MCPB"/>
    <property type="match status" value="1"/>
</dbReference>
<keyword evidence="4" id="KW-0472">Membrane</keyword>
<comment type="similarity">
    <text evidence="2">Belongs to the methyl-accepting chemotaxis (MCP) protein family.</text>
</comment>
<dbReference type="Gene3D" id="1.10.287.950">
    <property type="entry name" value="Methyl-accepting chemotaxis protein"/>
    <property type="match status" value="1"/>
</dbReference>
<organism evidence="7 8">
    <name type="scientific">Leptonema illini</name>
    <dbReference type="NCBI Taxonomy" id="183"/>
    <lineage>
        <taxon>Bacteria</taxon>
        <taxon>Pseudomonadati</taxon>
        <taxon>Spirochaetota</taxon>
        <taxon>Spirochaetia</taxon>
        <taxon>Leptospirales</taxon>
        <taxon>Leptospiraceae</taxon>
        <taxon>Leptonema</taxon>
    </lineage>
</organism>
<accession>A0A833H2X0</accession>
<name>A0A833H2X0_9LEPT</name>
<sequence length="663" mass="73303">MERFFRRTGIRVKLLIILGLLSLPYPVLMGLLIRQQNVAIRFAEKELLGAEFNRSLFQLFSRAESQGFVEAGELKDVDALNQEMGEALKSGELWQALRPLLLAAGADERRQRFLELNTRVGDTSNLILDPDLDSYYVMDITTIRLPLLLKRLSEISERSDQLLARGSITDSEREQLLLQESLLEEQLQGILHSQQTIFEYNPELRPAMIAAHGKFSTRMDAFRNRLETLLFEEKADSAGRAAFEKARREAITGIVDFYITTSQLLVILLNKRIDGFVMQRNVTTGIVAVLIVTSVALTFLLIGSIIRPLREIGSRMNEIADGQGDLTSRLTEDLPDRDLSVLAAAFNRFVGRIRDIVLEARRLAGRQASSAGDLKSSSEHFGRDMQAEAATMEEISATMEEISASADQVAFSVEGTVQATHDLMKSMDRLSSILGQVTSLINRTSSLTDQTTEQANEGRQGMQSILETISNIQQSSALVDDIIMIIEEIAERINLLSLNAAIEAARAGEAGRGFAVVAQEVSRLADQTNSSINDIGNLIKENSERIERGSATIRTTVQTINDVIESVGNISRSVLEISALIPEEDRIKDMVNASAGDLLKRATGIEQSSIEQKSAILEITKAIASINDAVQRSARHSTHVLERAVDVDSDAGEMTKLVEKFRT</sequence>
<keyword evidence="4" id="KW-0812">Transmembrane</keyword>
<evidence type="ECO:0000256" key="4">
    <source>
        <dbReference type="SAM" id="Phobius"/>
    </source>
</evidence>
<keyword evidence="4" id="KW-1133">Transmembrane helix</keyword>
<dbReference type="PANTHER" id="PTHR32089:SF112">
    <property type="entry name" value="LYSOZYME-LIKE PROTEIN-RELATED"/>
    <property type="match status" value="1"/>
</dbReference>
<dbReference type="GO" id="GO:0016020">
    <property type="term" value="C:membrane"/>
    <property type="evidence" value="ECO:0007669"/>
    <property type="project" value="InterPro"/>
</dbReference>
<dbReference type="AlphaFoldDB" id="A0A833H2X0"/>
<keyword evidence="1 3" id="KW-0807">Transducer</keyword>
<feature type="transmembrane region" description="Helical" evidence="4">
    <location>
        <begin position="250"/>
        <end position="270"/>
    </location>
</feature>
<dbReference type="InterPro" id="IPR003660">
    <property type="entry name" value="HAMP_dom"/>
</dbReference>
<evidence type="ECO:0000313" key="7">
    <source>
        <dbReference type="EMBL" id="KAB2933622.1"/>
    </source>
</evidence>
<evidence type="ECO:0000256" key="2">
    <source>
        <dbReference type="ARBA" id="ARBA00029447"/>
    </source>
</evidence>
<dbReference type="PROSITE" id="PS50111">
    <property type="entry name" value="CHEMOTAXIS_TRANSDUC_2"/>
    <property type="match status" value="1"/>
</dbReference>
<evidence type="ECO:0000313" key="8">
    <source>
        <dbReference type="Proteomes" id="UP000460298"/>
    </source>
</evidence>
<proteinExistence type="inferred from homology"/>
<feature type="domain" description="Methyl-accepting transducer" evidence="5">
    <location>
        <begin position="391"/>
        <end position="627"/>
    </location>
</feature>
<evidence type="ECO:0000259" key="6">
    <source>
        <dbReference type="PROSITE" id="PS50885"/>
    </source>
</evidence>
<dbReference type="Gene3D" id="6.10.340.10">
    <property type="match status" value="1"/>
</dbReference>
<evidence type="ECO:0000256" key="3">
    <source>
        <dbReference type="PROSITE-ProRule" id="PRU00284"/>
    </source>
</evidence>
<feature type="transmembrane region" description="Helical" evidence="4">
    <location>
        <begin position="12"/>
        <end position="33"/>
    </location>
</feature>
<dbReference type="EMBL" id="WBUI01000005">
    <property type="protein sequence ID" value="KAB2933622.1"/>
    <property type="molecule type" value="Genomic_DNA"/>
</dbReference>
<protein>
    <submittedName>
        <fullName evidence="7">Methyl-accepting chemotaxis protein</fullName>
    </submittedName>
</protein>
<reference evidence="7 8" key="1">
    <citation type="submission" date="2019-10" db="EMBL/GenBank/DDBJ databases">
        <title>Extracellular Electron Transfer in a Candidatus Methanoperedens spp. Enrichment Culture.</title>
        <authorList>
            <person name="Berger S."/>
            <person name="Rangel Shaw D."/>
            <person name="Berben T."/>
            <person name="In 'T Zandt M."/>
            <person name="Frank J."/>
            <person name="Reimann J."/>
            <person name="Jetten M.S.M."/>
            <person name="Welte C.U."/>
        </authorList>
    </citation>
    <scope>NUCLEOTIDE SEQUENCE [LARGE SCALE GENOMIC DNA]</scope>
    <source>
        <strain evidence="7">SB12</strain>
    </source>
</reference>
<dbReference type="SUPFAM" id="SSF58104">
    <property type="entry name" value="Methyl-accepting chemotaxis protein (MCP) signaling domain"/>
    <property type="match status" value="1"/>
</dbReference>
<dbReference type="InterPro" id="IPR004089">
    <property type="entry name" value="MCPsignal_dom"/>
</dbReference>
<dbReference type="Pfam" id="PF00672">
    <property type="entry name" value="HAMP"/>
    <property type="match status" value="1"/>
</dbReference>